<dbReference type="AlphaFoldDB" id="A0A553PR95"/>
<feature type="compositionally biased region" description="Polar residues" evidence="1">
    <location>
        <begin position="1"/>
        <end position="18"/>
    </location>
</feature>
<accession>A0A553PR95</accession>
<reference evidence="2 3" key="1">
    <citation type="journal article" date="2019" name="Sci. Data">
        <title>Hybrid genome assembly and annotation of Danionella translucida.</title>
        <authorList>
            <person name="Kadobianskyi M."/>
            <person name="Schulze L."/>
            <person name="Schuelke M."/>
            <person name="Judkewitz B."/>
        </authorList>
    </citation>
    <scope>NUCLEOTIDE SEQUENCE [LARGE SCALE GENOMIC DNA]</scope>
    <source>
        <strain evidence="2 3">Bolton</strain>
    </source>
</reference>
<proteinExistence type="predicted"/>
<organism evidence="2 3">
    <name type="scientific">Danionella cerebrum</name>
    <dbReference type="NCBI Taxonomy" id="2873325"/>
    <lineage>
        <taxon>Eukaryota</taxon>
        <taxon>Metazoa</taxon>
        <taxon>Chordata</taxon>
        <taxon>Craniata</taxon>
        <taxon>Vertebrata</taxon>
        <taxon>Euteleostomi</taxon>
        <taxon>Actinopterygii</taxon>
        <taxon>Neopterygii</taxon>
        <taxon>Teleostei</taxon>
        <taxon>Ostariophysi</taxon>
        <taxon>Cypriniformes</taxon>
        <taxon>Danionidae</taxon>
        <taxon>Danioninae</taxon>
        <taxon>Danionella</taxon>
    </lineage>
</organism>
<dbReference type="EMBL" id="SRMA01026654">
    <property type="protein sequence ID" value="TRY80192.1"/>
    <property type="molecule type" value="Genomic_DNA"/>
</dbReference>
<name>A0A553PR95_9TELE</name>
<sequence>MRTRSRANNPRWRSQQLGPLQVQHQEKQRSLSNIHRLRSDLDPSLRVFDRLCLTLDLKGCQFVKYPKRGDTSLQNPAAEQHNGFRF</sequence>
<evidence type="ECO:0000256" key="1">
    <source>
        <dbReference type="SAM" id="MobiDB-lite"/>
    </source>
</evidence>
<comment type="caution">
    <text evidence="2">The sequence shown here is derived from an EMBL/GenBank/DDBJ whole genome shotgun (WGS) entry which is preliminary data.</text>
</comment>
<keyword evidence="3" id="KW-1185">Reference proteome</keyword>
<evidence type="ECO:0000313" key="2">
    <source>
        <dbReference type="EMBL" id="TRY80192.1"/>
    </source>
</evidence>
<dbReference type="Proteomes" id="UP000316079">
    <property type="component" value="Unassembled WGS sequence"/>
</dbReference>
<gene>
    <name evidence="2" type="ORF">DNTS_003423</name>
</gene>
<feature type="region of interest" description="Disordered" evidence="1">
    <location>
        <begin position="1"/>
        <end position="31"/>
    </location>
</feature>
<evidence type="ECO:0000313" key="3">
    <source>
        <dbReference type="Proteomes" id="UP000316079"/>
    </source>
</evidence>
<protein>
    <submittedName>
        <fullName evidence="2">Uncharacterized protein</fullName>
    </submittedName>
</protein>